<reference evidence="10" key="1">
    <citation type="journal article" date="2020" name="Stud. Mycol.">
        <title>101 Dothideomycetes genomes: a test case for predicting lifestyles and emergence of pathogens.</title>
        <authorList>
            <person name="Haridas S."/>
            <person name="Albert R."/>
            <person name="Binder M."/>
            <person name="Bloem J."/>
            <person name="Labutti K."/>
            <person name="Salamov A."/>
            <person name="Andreopoulos B."/>
            <person name="Baker S."/>
            <person name="Barry K."/>
            <person name="Bills G."/>
            <person name="Bluhm B."/>
            <person name="Cannon C."/>
            <person name="Castanera R."/>
            <person name="Culley D."/>
            <person name="Daum C."/>
            <person name="Ezra D."/>
            <person name="Gonzalez J."/>
            <person name="Henrissat B."/>
            <person name="Kuo A."/>
            <person name="Liang C."/>
            <person name="Lipzen A."/>
            <person name="Lutzoni F."/>
            <person name="Magnuson J."/>
            <person name="Mondo S."/>
            <person name="Nolan M."/>
            <person name="Ohm R."/>
            <person name="Pangilinan J."/>
            <person name="Park H.-J."/>
            <person name="Ramirez L."/>
            <person name="Alfaro M."/>
            <person name="Sun H."/>
            <person name="Tritt A."/>
            <person name="Yoshinaga Y."/>
            <person name="Zwiers L.-H."/>
            <person name="Turgeon B."/>
            <person name="Goodwin S."/>
            <person name="Spatafora J."/>
            <person name="Crous P."/>
            <person name="Grigoriev I."/>
        </authorList>
    </citation>
    <scope>NUCLEOTIDE SEQUENCE</scope>
    <source>
        <strain evidence="10">CBS 121167</strain>
    </source>
</reference>
<keyword evidence="9" id="KW-1133">Transmembrane helix</keyword>
<dbReference type="CDD" id="cd11062">
    <property type="entry name" value="CYP58-like"/>
    <property type="match status" value="1"/>
</dbReference>
<gene>
    <name evidence="10" type="ORF">K452DRAFT_318586</name>
</gene>
<dbReference type="AlphaFoldDB" id="A0A6A6BBM7"/>
<dbReference type="SUPFAM" id="SSF48264">
    <property type="entry name" value="Cytochrome P450"/>
    <property type="match status" value="1"/>
</dbReference>
<dbReference type="Proteomes" id="UP000799438">
    <property type="component" value="Unassembled WGS sequence"/>
</dbReference>
<evidence type="ECO:0008006" key="12">
    <source>
        <dbReference type="Google" id="ProtNLM"/>
    </source>
</evidence>
<dbReference type="Pfam" id="PF00067">
    <property type="entry name" value="p450"/>
    <property type="match status" value="1"/>
</dbReference>
<keyword evidence="7 8" id="KW-0349">Heme</keyword>
<evidence type="ECO:0000256" key="6">
    <source>
        <dbReference type="ARBA" id="ARBA00023033"/>
    </source>
</evidence>
<comment type="similarity">
    <text evidence="2 8">Belongs to the cytochrome P450 family.</text>
</comment>
<dbReference type="GO" id="GO:0020037">
    <property type="term" value="F:heme binding"/>
    <property type="evidence" value="ECO:0007669"/>
    <property type="project" value="InterPro"/>
</dbReference>
<dbReference type="PROSITE" id="PS00086">
    <property type="entry name" value="CYTOCHROME_P450"/>
    <property type="match status" value="1"/>
</dbReference>
<keyword evidence="4 8" id="KW-0560">Oxidoreductase</keyword>
<dbReference type="GO" id="GO:0005506">
    <property type="term" value="F:iron ion binding"/>
    <property type="evidence" value="ECO:0007669"/>
    <property type="project" value="InterPro"/>
</dbReference>
<dbReference type="InterPro" id="IPR017972">
    <property type="entry name" value="Cyt_P450_CS"/>
</dbReference>
<organism evidence="10 11">
    <name type="scientific">Aplosporella prunicola CBS 121167</name>
    <dbReference type="NCBI Taxonomy" id="1176127"/>
    <lineage>
        <taxon>Eukaryota</taxon>
        <taxon>Fungi</taxon>
        <taxon>Dikarya</taxon>
        <taxon>Ascomycota</taxon>
        <taxon>Pezizomycotina</taxon>
        <taxon>Dothideomycetes</taxon>
        <taxon>Dothideomycetes incertae sedis</taxon>
        <taxon>Botryosphaeriales</taxon>
        <taxon>Aplosporellaceae</taxon>
        <taxon>Aplosporella</taxon>
    </lineage>
</organism>
<dbReference type="OrthoDB" id="3945418at2759"/>
<comment type="cofactor">
    <cofactor evidence="1 7">
        <name>heme</name>
        <dbReference type="ChEBI" id="CHEBI:30413"/>
    </cofactor>
</comment>
<dbReference type="InterPro" id="IPR050121">
    <property type="entry name" value="Cytochrome_P450_monoxygenase"/>
</dbReference>
<evidence type="ECO:0000256" key="7">
    <source>
        <dbReference type="PIRSR" id="PIRSR602401-1"/>
    </source>
</evidence>
<evidence type="ECO:0000313" key="11">
    <source>
        <dbReference type="Proteomes" id="UP000799438"/>
    </source>
</evidence>
<keyword evidence="5 7" id="KW-0408">Iron</keyword>
<dbReference type="RefSeq" id="XP_033397311.1">
    <property type="nucleotide sequence ID" value="XM_033544171.1"/>
</dbReference>
<evidence type="ECO:0000256" key="5">
    <source>
        <dbReference type="ARBA" id="ARBA00023004"/>
    </source>
</evidence>
<dbReference type="PANTHER" id="PTHR24305:SF157">
    <property type="entry name" value="N-ACETYLTRYPTOPHAN 6-HYDROXYLASE IVOC-RELATED"/>
    <property type="match status" value="1"/>
</dbReference>
<dbReference type="PRINTS" id="PR00463">
    <property type="entry name" value="EP450I"/>
</dbReference>
<keyword evidence="11" id="KW-1185">Reference proteome</keyword>
<feature type="binding site" description="axial binding residue" evidence="7">
    <location>
        <position position="455"/>
    </location>
    <ligand>
        <name>heme</name>
        <dbReference type="ChEBI" id="CHEBI:30413"/>
    </ligand>
    <ligandPart>
        <name>Fe</name>
        <dbReference type="ChEBI" id="CHEBI:18248"/>
    </ligandPart>
</feature>
<evidence type="ECO:0000256" key="1">
    <source>
        <dbReference type="ARBA" id="ARBA00001971"/>
    </source>
</evidence>
<dbReference type="GO" id="GO:0016705">
    <property type="term" value="F:oxidoreductase activity, acting on paired donors, with incorporation or reduction of molecular oxygen"/>
    <property type="evidence" value="ECO:0007669"/>
    <property type="project" value="InterPro"/>
</dbReference>
<sequence>MAFIVDVVETLKPSLTVTSVSVLLVLYLCYLTVYRLFLSPIARFPGPKLAAWTYWYEYWYDVVAEPEYTFKIGRLHKQYGPILRINPDEIHICDPDFYDTIYAGSGRKRDKWDWITKSFGVDESLIGTLDHDEHRIRRASLAPYFSKQSVRSLQPLIDRNASILMQRIRQFAESKEELNLNVAFAALTNDIIMDYAFGRSDHRLEASDFDPSFQDAMLKGGKAGHIMKHFPFVMDMLRKLPDSLLFKLSPEMGAYAQLQTSIKQQVAEIQSAHQLHAYDKTNRTIFHEILNSKLSEYDKSTDRLWQEGEVVVAAGTITTAWALSVSTYFTLATPSILTQLKRELETAIPDPSQPLNLVVLEQLPFLTGVVQEGVRLSHAISHRLHRICPDETLHYNDGKKEWLIPAGTPLSMTSNLVHHDKRIFPDSHAFKPERWIENPRLDRYLVSFGKGGRACLGINLAYAELYLTLATLFRSYGSVDVQGKDDVGVLVLYETTAADLVITSDEVAPVMAEDSRGLRIKVLARGE</sequence>
<evidence type="ECO:0000256" key="2">
    <source>
        <dbReference type="ARBA" id="ARBA00010617"/>
    </source>
</evidence>
<dbReference type="GeneID" id="54301667"/>
<dbReference type="InterPro" id="IPR001128">
    <property type="entry name" value="Cyt_P450"/>
</dbReference>
<dbReference type="PANTHER" id="PTHR24305">
    <property type="entry name" value="CYTOCHROME P450"/>
    <property type="match status" value="1"/>
</dbReference>
<keyword evidence="6 8" id="KW-0503">Monooxygenase</keyword>
<accession>A0A6A6BBM7</accession>
<proteinExistence type="inferred from homology"/>
<dbReference type="EMBL" id="ML995486">
    <property type="protein sequence ID" value="KAF2141599.1"/>
    <property type="molecule type" value="Genomic_DNA"/>
</dbReference>
<evidence type="ECO:0000256" key="3">
    <source>
        <dbReference type="ARBA" id="ARBA00022723"/>
    </source>
</evidence>
<name>A0A6A6BBM7_9PEZI</name>
<keyword evidence="3 7" id="KW-0479">Metal-binding</keyword>
<evidence type="ECO:0000256" key="9">
    <source>
        <dbReference type="SAM" id="Phobius"/>
    </source>
</evidence>
<dbReference type="Gene3D" id="1.10.630.10">
    <property type="entry name" value="Cytochrome P450"/>
    <property type="match status" value="1"/>
</dbReference>
<dbReference type="GO" id="GO:0004497">
    <property type="term" value="F:monooxygenase activity"/>
    <property type="evidence" value="ECO:0007669"/>
    <property type="project" value="UniProtKB-KW"/>
</dbReference>
<keyword evidence="9" id="KW-0472">Membrane</keyword>
<dbReference type="InterPro" id="IPR036396">
    <property type="entry name" value="Cyt_P450_sf"/>
</dbReference>
<evidence type="ECO:0000256" key="8">
    <source>
        <dbReference type="RuleBase" id="RU000461"/>
    </source>
</evidence>
<evidence type="ECO:0000256" key="4">
    <source>
        <dbReference type="ARBA" id="ARBA00023002"/>
    </source>
</evidence>
<keyword evidence="9" id="KW-0812">Transmembrane</keyword>
<feature type="transmembrane region" description="Helical" evidence="9">
    <location>
        <begin position="20"/>
        <end position="38"/>
    </location>
</feature>
<evidence type="ECO:0000313" key="10">
    <source>
        <dbReference type="EMBL" id="KAF2141599.1"/>
    </source>
</evidence>
<protein>
    <recommendedName>
        <fullName evidence="12">Cytochrome P450</fullName>
    </recommendedName>
</protein>
<dbReference type="InterPro" id="IPR002401">
    <property type="entry name" value="Cyt_P450_E_grp-I"/>
</dbReference>